<sequence length="506" mass="55163">MPASSLPRCIDGENGCSRCGQLLKVKLAKNGKAPDHYFLHCIPCGFHYIFTMQSAREGYARGWRPRDISPLMHDSPSPPSQPDPPPPPPSVLPPSVFSQPSAATVTNLCTGGCSQGTRANSLCKNRDPQGPFCKNCCIARNGCAVGSHRPGKLSKRAIRRSLGAAPISVVPPPIRSLMAPAVDLPALSSSFASTSLPSLSFPSSSSSELRLSSSALSLPSCGLRLSSPTPSWLADMDRTLEQYDVEDALQEEEWSRTSDQILRELSAVDQLLDTESAASPTIPSHLPTPPIPSLSSSLPSKGKGKAKTIHLEDVWLSETPASQASGRSSKPLKRAYHSFEIIFWNKTGQEAVRRTVQPSQNWPKFSLADHSELLDELTGGEAIYVLEVYKLQMGWWSSLPVNHVFQVSPNDTLLLRRASVSIPSSELQPILAAVKSAHSQPHLRDNIAGERQAIRQELAERKKRPSMPIIIDDDDDSEVEAPDRNGQKFFPEGSYSERKSSMDGQY</sequence>
<gene>
    <name evidence="2" type="ORF">D9758_010983</name>
</gene>
<feature type="region of interest" description="Disordered" evidence="1">
    <location>
        <begin position="460"/>
        <end position="506"/>
    </location>
</feature>
<evidence type="ECO:0000256" key="1">
    <source>
        <dbReference type="SAM" id="MobiDB-lite"/>
    </source>
</evidence>
<accession>A0A8H5GHV5</accession>
<reference evidence="2 3" key="1">
    <citation type="journal article" date="2020" name="ISME J.">
        <title>Uncovering the hidden diversity of litter-decomposition mechanisms in mushroom-forming fungi.</title>
        <authorList>
            <person name="Floudas D."/>
            <person name="Bentzer J."/>
            <person name="Ahren D."/>
            <person name="Johansson T."/>
            <person name="Persson P."/>
            <person name="Tunlid A."/>
        </authorList>
    </citation>
    <scope>NUCLEOTIDE SEQUENCE [LARGE SCALE GENOMIC DNA]</scope>
    <source>
        <strain evidence="2 3">CBS 291.85</strain>
    </source>
</reference>
<feature type="compositionally biased region" description="Acidic residues" evidence="1">
    <location>
        <begin position="471"/>
        <end position="480"/>
    </location>
</feature>
<dbReference type="EMBL" id="JAACJM010000029">
    <property type="protein sequence ID" value="KAF5365081.1"/>
    <property type="molecule type" value="Genomic_DNA"/>
</dbReference>
<comment type="caution">
    <text evidence="2">The sequence shown here is derived from an EMBL/GenBank/DDBJ whole genome shotgun (WGS) entry which is preliminary data.</text>
</comment>
<feature type="compositionally biased region" description="Pro residues" evidence="1">
    <location>
        <begin position="76"/>
        <end position="92"/>
    </location>
</feature>
<feature type="region of interest" description="Disordered" evidence="1">
    <location>
        <begin position="66"/>
        <end position="97"/>
    </location>
</feature>
<feature type="region of interest" description="Disordered" evidence="1">
    <location>
        <begin position="278"/>
        <end position="304"/>
    </location>
</feature>
<feature type="compositionally biased region" description="Basic and acidic residues" evidence="1">
    <location>
        <begin position="495"/>
        <end position="506"/>
    </location>
</feature>
<protein>
    <submittedName>
        <fullName evidence="2">Uncharacterized protein</fullName>
    </submittedName>
</protein>
<proteinExistence type="predicted"/>
<evidence type="ECO:0000313" key="3">
    <source>
        <dbReference type="Proteomes" id="UP000559256"/>
    </source>
</evidence>
<dbReference type="AlphaFoldDB" id="A0A8H5GHV5"/>
<organism evidence="2 3">
    <name type="scientific">Tetrapyrgos nigripes</name>
    <dbReference type="NCBI Taxonomy" id="182062"/>
    <lineage>
        <taxon>Eukaryota</taxon>
        <taxon>Fungi</taxon>
        <taxon>Dikarya</taxon>
        <taxon>Basidiomycota</taxon>
        <taxon>Agaricomycotina</taxon>
        <taxon>Agaricomycetes</taxon>
        <taxon>Agaricomycetidae</taxon>
        <taxon>Agaricales</taxon>
        <taxon>Marasmiineae</taxon>
        <taxon>Marasmiaceae</taxon>
        <taxon>Tetrapyrgos</taxon>
    </lineage>
</organism>
<dbReference type="OrthoDB" id="3070840at2759"/>
<dbReference type="Proteomes" id="UP000559256">
    <property type="component" value="Unassembled WGS sequence"/>
</dbReference>
<evidence type="ECO:0000313" key="2">
    <source>
        <dbReference type="EMBL" id="KAF5365081.1"/>
    </source>
</evidence>
<name>A0A8H5GHV5_9AGAR</name>
<keyword evidence="3" id="KW-1185">Reference proteome</keyword>